<keyword evidence="2" id="KW-0732">Signal</keyword>
<feature type="chain" id="PRO_5009515421" evidence="2">
    <location>
        <begin position="23"/>
        <end position="202"/>
    </location>
</feature>
<comment type="caution">
    <text evidence="3">The sequence shown here is derived from an EMBL/GenBank/DDBJ whole genome shotgun (WGS) entry which is preliminary data.</text>
</comment>
<dbReference type="PROSITE" id="PS51257">
    <property type="entry name" value="PROKAR_LIPOPROTEIN"/>
    <property type="match status" value="1"/>
</dbReference>
<evidence type="ECO:0000313" key="3">
    <source>
        <dbReference type="EMBL" id="OGC83045.1"/>
    </source>
</evidence>
<dbReference type="AlphaFoldDB" id="A0A1F4XMT3"/>
<feature type="coiled-coil region" evidence="1">
    <location>
        <begin position="156"/>
        <end position="198"/>
    </location>
</feature>
<gene>
    <name evidence="3" type="ORF">A2788_01405</name>
</gene>
<accession>A0A1F4XMT3</accession>
<dbReference type="Proteomes" id="UP000177521">
    <property type="component" value="Unassembled WGS sequence"/>
</dbReference>
<name>A0A1F4XMT3_9BACT</name>
<reference evidence="3 4" key="1">
    <citation type="journal article" date="2016" name="Nat. Commun.">
        <title>Thousands of microbial genomes shed light on interconnected biogeochemical processes in an aquifer system.</title>
        <authorList>
            <person name="Anantharaman K."/>
            <person name="Brown C.T."/>
            <person name="Hug L.A."/>
            <person name="Sharon I."/>
            <person name="Castelle C.J."/>
            <person name="Probst A.J."/>
            <person name="Thomas B.C."/>
            <person name="Singh A."/>
            <person name="Wilkins M.J."/>
            <person name="Karaoz U."/>
            <person name="Brodie E.L."/>
            <person name="Williams K.H."/>
            <person name="Hubbard S.S."/>
            <person name="Banfield J.F."/>
        </authorList>
    </citation>
    <scope>NUCLEOTIDE SEQUENCE [LARGE SCALE GENOMIC DNA]</scope>
</reference>
<protein>
    <submittedName>
        <fullName evidence="3">Uncharacterized protein</fullName>
    </submittedName>
</protein>
<organism evidence="3 4">
    <name type="scientific">Candidatus Abawacabacteria bacterium RIFCSPHIGHO2_01_FULL_46_8</name>
    <dbReference type="NCBI Taxonomy" id="1817815"/>
    <lineage>
        <taxon>Bacteria</taxon>
        <taxon>Candidatus Abawacaibacteriota</taxon>
    </lineage>
</organism>
<sequence length="202" mass="22989">MRQSLKKAIGFAVISLALFSLSACGSSDITALETTWDLSIRKADLAKESELMEDQLNQTDLDLQYAYLLFDPGVVSGHHQVIKYAPENQGAVSVEVLTAKNVETAKNVYGKLVHRVKNDHLVARQGRKVYEVVAPYAHPELEARTFQMFGFAPTFVRQLEQEVVKTGTQLKNLRQQAEEEFQQKLKEQEERLRQLRQDKVLE</sequence>
<dbReference type="EMBL" id="MEWS01000001">
    <property type="protein sequence ID" value="OGC83045.1"/>
    <property type="molecule type" value="Genomic_DNA"/>
</dbReference>
<feature type="signal peptide" evidence="2">
    <location>
        <begin position="1"/>
        <end position="22"/>
    </location>
</feature>
<evidence type="ECO:0000256" key="2">
    <source>
        <dbReference type="SAM" id="SignalP"/>
    </source>
</evidence>
<evidence type="ECO:0000256" key="1">
    <source>
        <dbReference type="SAM" id="Coils"/>
    </source>
</evidence>
<evidence type="ECO:0000313" key="4">
    <source>
        <dbReference type="Proteomes" id="UP000177521"/>
    </source>
</evidence>
<proteinExistence type="predicted"/>
<keyword evidence="1" id="KW-0175">Coiled coil</keyword>